<dbReference type="Pfam" id="PF20209">
    <property type="entry name" value="DUF6570"/>
    <property type="match status" value="1"/>
</dbReference>
<gene>
    <name evidence="2" type="ORF">FB45DRAFT_758031</name>
</gene>
<name>A0AAD7BAS2_9AGAR</name>
<dbReference type="EMBL" id="JARKIF010000024">
    <property type="protein sequence ID" value="KAJ7615408.1"/>
    <property type="molecule type" value="Genomic_DNA"/>
</dbReference>
<dbReference type="InterPro" id="IPR046700">
    <property type="entry name" value="DUF6570"/>
</dbReference>
<organism evidence="2 3">
    <name type="scientific">Roridomyces roridus</name>
    <dbReference type="NCBI Taxonomy" id="1738132"/>
    <lineage>
        <taxon>Eukaryota</taxon>
        <taxon>Fungi</taxon>
        <taxon>Dikarya</taxon>
        <taxon>Basidiomycota</taxon>
        <taxon>Agaricomycotina</taxon>
        <taxon>Agaricomycetes</taxon>
        <taxon>Agaricomycetidae</taxon>
        <taxon>Agaricales</taxon>
        <taxon>Marasmiineae</taxon>
        <taxon>Mycenaceae</taxon>
        <taxon>Roridomyces</taxon>
    </lineage>
</organism>
<dbReference type="Proteomes" id="UP001221142">
    <property type="component" value="Unassembled WGS sequence"/>
</dbReference>
<comment type="caution">
    <text evidence="2">The sequence shown here is derived from an EMBL/GenBank/DDBJ whole genome shotgun (WGS) entry which is preliminary data.</text>
</comment>
<accession>A0AAD7BAS2</accession>
<feature type="domain" description="DUF6570" evidence="1">
    <location>
        <begin position="1"/>
        <end position="113"/>
    </location>
</feature>
<proteinExistence type="predicted"/>
<evidence type="ECO:0000259" key="1">
    <source>
        <dbReference type="Pfam" id="PF20209"/>
    </source>
</evidence>
<dbReference type="AlphaFoldDB" id="A0AAD7BAS2"/>
<reference evidence="2" key="1">
    <citation type="submission" date="2023-03" db="EMBL/GenBank/DDBJ databases">
        <title>Massive genome expansion in bonnet fungi (Mycena s.s.) driven by repeated elements and novel gene families across ecological guilds.</title>
        <authorList>
            <consortium name="Lawrence Berkeley National Laboratory"/>
            <person name="Harder C.B."/>
            <person name="Miyauchi S."/>
            <person name="Viragh M."/>
            <person name="Kuo A."/>
            <person name="Thoen E."/>
            <person name="Andreopoulos B."/>
            <person name="Lu D."/>
            <person name="Skrede I."/>
            <person name="Drula E."/>
            <person name="Henrissat B."/>
            <person name="Morin E."/>
            <person name="Kohler A."/>
            <person name="Barry K."/>
            <person name="LaButti K."/>
            <person name="Morin E."/>
            <person name="Salamov A."/>
            <person name="Lipzen A."/>
            <person name="Mereny Z."/>
            <person name="Hegedus B."/>
            <person name="Baldrian P."/>
            <person name="Stursova M."/>
            <person name="Weitz H."/>
            <person name="Taylor A."/>
            <person name="Grigoriev I.V."/>
            <person name="Nagy L.G."/>
            <person name="Martin F."/>
            <person name="Kauserud H."/>
        </authorList>
    </citation>
    <scope>NUCLEOTIDE SEQUENCE</scope>
    <source>
        <strain evidence="2">9284</strain>
    </source>
</reference>
<evidence type="ECO:0000313" key="2">
    <source>
        <dbReference type="EMBL" id="KAJ7615408.1"/>
    </source>
</evidence>
<protein>
    <recommendedName>
        <fullName evidence="1">DUF6570 domain-containing protein</fullName>
    </recommendedName>
</protein>
<evidence type="ECO:0000313" key="3">
    <source>
        <dbReference type="Proteomes" id="UP001221142"/>
    </source>
</evidence>
<sequence length="332" mass="37483">MLARCRSKCWIIQLKEENQGVVVASNQRAMKGHVIVYPQQPSKVAESLPPSVENITAPVCVLFIGSSPPTPEWLRDHAKPLAVNAGRVRRALQWLKVHNPLYKDVTINEQCLDDLEHNPVLPFTIEHVQPSTAGSIATSRYDATPSIDPGSKPDEESIPFENVVITDIDCHASSNELRAAALRLRFPRGGGGYIQIPHDRVPENEFRKDSLLFPLMYPTLFPYGLGGPNDSRRNVPISLKHHVKHLLNLADRRFQEHPSFMFTAFNILQRHEMLLRTGLKVKRANFDFVASQFASVSPDIRELAQKPYEPRNGFLAVRVIWLHSAKLGSWSR</sequence>
<keyword evidence="3" id="KW-1185">Reference proteome</keyword>